<keyword evidence="3" id="KW-1185">Reference proteome</keyword>
<feature type="non-terminal residue" evidence="2">
    <location>
        <position position="86"/>
    </location>
</feature>
<evidence type="ECO:0000313" key="3">
    <source>
        <dbReference type="Proteomes" id="UP000789759"/>
    </source>
</evidence>
<name>A0A9N9NSG0_9GLOM</name>
<feature type="domain" description="SAP" evidence="1">
    <location>
        <begin position="31"/>
        <end position="65"/>
    </location>
</feature>
<dbReference type="SUPFAM" id="SSF68906">
    <property type="entry name" value="SAP domain"/>
    <property type="match status" value="1"/>
</dbReference>
<accession>A0A9N9NSG0</accession>
<dbReference type="InterPro" id="IPR036361">
    <property type="entry name" value="SAP_dom_sf"/>
</dbReference>
<organism evidence="2 3">
    <name type="scientific">Cetraspora pellucida</name>
    <dbReference type="NCBI Taxonomy" id="1433469"/>
    <lineage>
        <taxon>Eukaryota</taxon>
        <taxon>Fungi</taxon>
        <taxon>Fungi incertae sedis</taxon>
        <taxon>Mucoromycota</taxon>
        <taxon>Glomeromycotina</taxon>
        <taxon>Glomeromycetes</taxon>
        <taxon>Diversisporales</taxon>
        <taxon>Gigasporaceae</taxon>
        <taxon>Cetraspora</taxon>
    </lineage>
</organism>
<dbReference type="Proteomes" id="UP000789759">
    <property type="component" value="Unassembled WGS sequence"/>
</dbReference>
<proteinExistence type="predicted"/>
<comment type="caution">
    <text evidence="2">The sequence shown here is derived from an EMBL/GenBank/DDBJ whole genome shotgun (WGS) entry which is preliminary data.</text>
</comment>
<gene>
    <name evidence="2" type="ORF">CPELLU_LOCUS15019</name>
</gene>
<evidence type="ECO:0000259" key="1">
    <source>
        <dbReference type="PROSITE" id="PS50800"/>
    </source>
</evidence>
<dbReference type="AlphaFoldDB" id="A0A9N9NSG0"/>
<protein>
    <submittedName>
        <fullName evidence="2">23305_t:CDS:1</fullName>
    </submittedName>
</protein>
<dbReference type="InterPro" id="IPR003034">
    <property type="entry name" value="SAP_dom"/>
</dbReference>
<dbReference type="OrthoDB" id="2464901at2759"/>
<evidence type="ECO:0000313" key="2">
    <source>
        <dbReference type="EMBL" id="CAG8756181.1"/>
    </source>
</evidence>
<dbReference type="EMBL" id="CAJVQA010018831">
    <property type="protein sequence ID" value="CAG8756181.1"/>
    <property type="molecule type" value="Genomic_DNA"/>
</dbReference>
<reference evidence="2" key="1">
    <citation type="submission" date="2021-06" db="EMBL/GenBank/DDBJ databases">
        <authorList>
            <person name="Kallberg Y."/>
            <person name="Tangrot J."/>
            <person name="Rosling A."/>
        </authorList>
    </citation>
    <scope>NUCLEOTIDE SEQUENCE</scope>
    <source>
        <strain evidence="2">FL966</strain>
    </source>
</reference>
<dbReference type="PROSITE" id="PS50800">
    <property type="entry name" value="SAP"/>
    <property type="match status" value="1"/>
</dbReference>
<sequence length="86" mass="9347">MAISGKDSETMIVSSDSVSPKMVQTSLKSNLNQLLLEALKFVCCGMGLSETGQKQEIVTRLLKEIRGQTSLKVLTDEVEASGKEKE</sequence>